<proteinExistence type="inferred from homology"/>
<name>A0A6A1VU21_9ROSI</name>
<feature type="region of interest" description="Disordered" evidence="2">
    <location>
        <begin position="103"/>
        <end position="127"/>
    </location>
</feature>
<dbReference type="PANTHER" id="PTHR33801">
    <property type="entry name" value="ABSCISIC STRESS-RIPENING PROTEIN 5"/>
    <property type="match status" value="1"/>
</dbReference>
<feature type="compositionally biased region" description="Basic and acidic residues" evidence="2">
    <location>
        <begin position="74"/>
        <end position="83"/>
    </location>
</feature>
<feature type="compositionally biased region" description="Basic and acidic residues" evidence="2">
    <location>
        <begin position="56"/>
        <end position="67"/>
    </location>
</feature>
<dbReference type="OrthoDB" id="1936600at2759"/>
<feature type="compositionally biased region" description="Basic and acidic residues" evidence="2">
    <location>
        <begin position="103"/>
        <end position="116"/>
    </location>
</feature>
<dbReference type="PANTHER" id="PTHR33801:SF7">
    <property type="entry name" value="ABSCISIC STRESS-RIPENING PROTEIN 2"/>
    <property type="match status" value="1"/>
</dbReference>
<dbReference type="AlphaFoldDB" id="A0A6A1VU21"/>
<dbReference type="InterPro" id="IPR003496">
    <property type="entry name" value="ABA_WDS"/>
</dbReference>
<feature type="compositionally biased region" description="Basic residues" evidence="2">
    <location>
        <begin position="117"/>
        <end position="127"/>
    </location>
</feature>
<sequence>MIAPKSQKDFKRAQKTTYGTHNSIHPATCLTRGLPANSNSPPLYLIELKTLRDKYTSQEAEAKNQTHEKHRAKKDPEHAHSHKVKEEIAATITVAAGGFALHEKHERKAAKKEDKKLHGKHHQYHLF</sequence>
<protein>
    <submittedName>
        <fullName evidence="3">Abscisic stress-ripening protein 2</fullName>
    </submittedName>
</protein>
<dbReference type="EMBL" id="RXIC02000022">
    <property type="protein sequence ID" value="KAB1216263.1"/>
    <property type="molecule type" value="Genomic_DNA"/>
</dbReference>
<evidence type="ECO:0000313" key="4">
    <source>
        <dbReference type="Proteomes" id="UP000516437"/>
    </source>
</evidence>
<accession>A0A6A1VU21</accession>
<evidence type="ECO:0000256" key="1">
    <source>
        <dbReference type="ARBA" id="ARBA00007160"/>
    </source>
</evidence>
<keyword evidence="4" id="KW-1185">Reference proteome</keyword>
<dbReference type="Proteomes" id="UP000516437">
    <property type="component" value="Chromosome 4"/>
</dbReference>
<reference evidence="3 4" key="1">
    <citation type="journal article" date="2019" name="Plant Biotechnol. J.">
        <title>The red bayberry genome and genetic basis of sex determination.</title>
        <authorList>
            <person name="Jia H.M."/>
            <person name="Jia H.J."/>
            <person name="Cai Q.L."/>
            <person name="Wang Y."/>
            <person name="Zhao H.B."/>
            <person name="Yang W.F."/>
            <person name="Wang G.Y."/>
            <person name="Li Y.H."/>
            <person name="Zhan D.L."/>
            <person name="Shen Y.T."/>
            <person name="Niu Q.F."/>
            <person name="Chang L."/>
            <person name="Qiu J."/>
            <person name="Zhao L."/>
            <person name="Xie H.B."/>
            <person name="Fu W.Y."/>
            <person name="Jin J."/>
            <person name="Li X.W."/>
            <person name="Jiao Y."/>
            <person name="Zhou C.C."/>
            <person name="Tu T."/>
            <person name="Chai C.Y."/>
            <person name="Gao J.L."/>
            <person name="Fan L.J."/>
            <person name="van de Weg E."/>
            <person name="Wang J.Y."/>
            <person name="Gao Z.S."/>
        </authorList>
    </citation>
    <scope>NUCLEOTIDE SEQUENCE [LARGE SCALE GENOMIC DNA]</scope>
    <source>
        <tissue evidence="3">Leaves</tissue>
    </source>
</reference>
<dbReference type="Pfam" id="PF02496">
    <property type="entry name" value="ABA_WDS"/>
    <property type="match status" value="1"/>
</dbReference>
<feature type="region of interest" description="Disordered" evidence="2">
    <location>
        <begin position="1"/>
        <end position="26"/>
    </location>
</feature>
<comment type="similarity">
    <text evidence="1">Belongs to the abscisic acid and water stress-induced protein family.</text>
</comment>
<feature type="compositionally biased region" description="Polar residues" evidence="2">
    <location>
        <begin position="15"/>
        <end position="25"/>
    </location>
</feature>
<comment type="caution">
    <text evidence="3">The sequence shown here is derived from an EMBL/GenBank/DDBJ whole genome shotgun (WGS) entry which is preliminary data.</text>
</comment>
<evidence type="ECO:0000256" key="2">
    <source>
        <dbReference type="SAM" id="MobiDB-lite"/>
    </source>
</evidence>
<evidence type="ECO:0000313" key="3">
    <source>
        <dbReference type="EMBL" id="KAB1216263.1"/>
    </source>
</evidence>
<feature type="region of interest" description="Disordered" evidence="2">
    <location>
        <begin position="56"/>
        <end position="83"/>
    </location>
</feature>
<organism evidence="3 4">
    <name type="scientific">Morella rubra</name>
    <name type="common">Chinese bayberry</name>
    <dbReference type="NCBI Taxonomy" id="262757"/>
    <lineage>
        <taxon>Eukaryota</taxon>
        <taxon>Viridiplantae</taxon>
        <taxon>Streptophyta</taxon>
        <taxon>Embryophyta</taxon>
        <taxon>Tracheophyta</taxon>
        <taxon>Spermatophyta</taxon>
        <taxon>Magnoliopsida</taxon>
        <taxon>eudicotyledons</taxon>
        <taxon>Gunneridae</taxon>
        <taxon>Pentapetalae</taxon>
        <taxon>rosids</taxon>
        <taxon>fabids</taxon>
        <taxon>Fagales</taxon>
        <taxon>Myricaceae</taxon>
        <taxon>Morella</taxon>
    </lineage>
</organism>
<feature type="compositionally biased region" description="Basic and acidic residues" evidence="2">
    <location>
        <begin position="1"/>
        <end position="12"/>
    </location>
</feature>
<gene>
    <name evidence="3" type="ORF">CJ030_MR4G020494</name>
</gene>